<dbReference type="InterPro" id="IPR036977">
    <property type="entry name" value="DNA_primase_Znf_CHC2"/>
</dbReference>
<organism evidence="4 5">
    <name type="scientific">Eiseniibacteriota bacterium</name>
    <dbReference type="NCBI Taxonomy" id="2212470"/>
    <lineage>
        <taxon>Bacteria</taxon>
        <taxon>Candidatus Eiseniibacteriota</taxon>
    </lineage>
</organism>
<reference evidence="4" key="1">
    <citation type="submission" date="2020-04" db="EMBL/GenBank/DDBJ databases">
        <authorList>
            <person name="Zhang T."/>
        </authorList>
    </citation>
    <scope>NUCLEOTIDE SEQUENCE</scope>
    <source>
        <strain evidence="4">HKST-UBA01</strain>
    </source>
</reference>
<dbReference type="NCBIfam" id="NF033542">
    <property type="entry name" value="transpos_IS110"/>
    <property type="match status" value="1"/>
</dbReference>
<dbReference type="SUPFAM" id="SSF57783">
    <property type="entry name" value="Zinc beta-ribbon"/>
    <property type="match status" value="1"/>
</dbReference>
<reference evidence="4" key="2">
    <citation type="journal article" date="2021" name="Microbiome">
        <title>Successional dynamics and alternative stable states in a saline activated sludge microbial community over 9 years.</title>
        <authorList>
            <person name="Wang Y."/>
            <person name="Ye J."/>
            <person name="Ju F."/>
            <person name="Liu L."/>
            <person name="Boyd J.A."/>
            <person name="Deng Y."/>
            <person name="Parks D.H."/>
            <person name="Jiang X."/>
            <person name="Yin X."/>
            <person name="Woodcroft B.J."/>
            <person name="Tyson G.W."/>
            <person name="Hugenholtz P."/>
            <person name="Polz M.F."/>
            <person name="Zhang T."/>
        </authorList>
    </citation>
    <scope>NUCLEOTIDE SEQUENCE</scope>
    <source>
        <strain evidence="4">HKST-UBA01</strain>
    </source>
</reference>
<sequence length="619" mass="66147">MDRAGGLVVGIDWGTETHSVCVLGAEGESVLEVTVKNEAKGIASLQERLRELEARHGASVRIGIESPSVAVARVLVKEGFHVFSINPKQSDRFRDRHSAAGAKDDRRDAWVIAQGLRTDPGCYRAVRPPSPFVVRLQQVTSSRKEVVDDLVCVASRLRNVMLDFVPDFVHVANDFQRDWVLSICERIVKKGATRVTGAAIGKILKKGRVKKPFDEVFAAIKADIGLSSNDLEAYRERCGHLVARIRLLKRQERECDKALDKLLHEAPEGSDERRQIDTLLSFPGTGPVVAATLMSRAPWAIAEGCYEALRQLSGVAPVTLASGKKKRVVQRRSCDEELRNALFLCAKAAVRSNVVFKNYAKKLAAEGKPFGQRMRVIGDKLLAAQCAALRAGRLFDETRLNGLTRSIAAAAGGTVVMGGVASTAQGAVANAEAATSSTDTTMTDAAASAESAVANAEAITVPVVGTVAAYAGADAVGPSEVPAEDAVGADPEVAAPVLTAPRRVHPEDVKRIRNEVPVQEVLGELRPHTPPIGARLACPACGAYHAKVKRETNLLRCFGCKQNWNPIDLLVTYGGLSFPAAVERLRRRLAGAAYTVVGTPPSTPPGTAGGARSAPERVP</sequence>
<evidence type="ECO:0000313" key="5">
    <source>
        <dbReference type="Proteomes" id="UP000697710"/>
    </source>
</evidence>
<feature type="region of interest" description="Disordered" evidence="1">
    <location>
        <begin position="597"/>
        <end position="619"/>
    </location>
</feature>
<dbReference type="Pfam" id="PF02371">
    <property type="entry name" value="Transposase_20"/>
    <property type="match status" value="1"/>
</dbReference>
<name>A0A956RQG3_UNCEI</name>
<dbReference type="AlphaFoldDB" id="A0A956RQG3"/>
<gene>
    <name evidence="4" type="ORF">KC729_14835</name>
</gene>
<dbReference type="GO" id="GO:0004803">
    <property type="term" value="F:transposase activity"/>
    <property type="evidence" value="ECO:0007669"/>
    <property type="project" value="InterPro"/>
</dbReference>
<accession>A0A956RQG3</accession>
<evidence type="ECO:0000256" key="1">
    <source>
        <dbReference type="SAM" id="MobiDB-lite"/>
    </source>
</evidence>
<proteinExistence type="predicted"/>
<protein>
    <submittedName>
        <fullName evidence="4">IS110 family transposase</fullName>
    </submittedName>
</protein>
<dbReference type="InterPro" id="IPR002525">
    <property type="entry name" value="Transp_IS110-like_N"/>
</dbReference>
<feature type="domain" description="Transposase IS116/IS110/IS902 C-terminal" evidence="3">
    <location>
        <begin position="278"/>
        <end position="359"/>
    </location>
</feature>
<dbReference type="GO" id="GO:0006313">
    <property type="term" value="P:DNA transposition"/>
    <property type="evidence" value="ECO:0007669"/>
    <property type="project" value="InterPro"/>
</dbReference>
<dbReference type="PANTHER" id="PTHR33055">
    <property type="entry name" value="TRANSPOSASE FOR INSERTION SEQUENCE ELEMENT IS1111A"/>
    <property type="match status" value="1"/>
</dbReference>
<feature type="domain" description="Transposase IS110-like N-terminal" evidence="2">
    <location>
        <begin position="9"/>
        <end position="165"/>
    </location>
</feature>
<evidence type="ECO:0000259" key="3">
    <source>
        <dbReference type="Pfam" id="PF02371"/>
    </source>
</evidence>
<dbReference type="InterPro" id="IPR047650">
    <property type="entry name" value="Transpos_IS110"/>
</dbReference>
<dbReference type="GO" id="GO:0008270">
    <property type="term" value="F:zinc ion binding"/>
    <property type="evidence" value="ECO:0007669"/>
    <property type="project" value="InterPro"/>
</dbReference>
<evidence type="ECO:0000313" key="4">
    <source>
        <dbReference type="EMBL" id="MCA9728965.1"/>
    </source>
</evidence>
<dbReference type="InterPro" id="IPR003346">
    <property type="entry name" value="Transposase_20"/>
</dbReference>
<dbReference type="PANTHER" id="PTHR33055:SF3">
    <property type="entry name" value="PUTATIVE TRANSPOSASE FOR IS117-RELATED"/>
    <property type="match status" value="1"/>
</dbReference>
<dbReference type="Proteomes" id="UP000697710">
    <property type="component" value="Unassembled WGS sequence"/>
</dbReference>
<dbReference type="GO" id="GO:0003677">
    <property type="term" value="F:DNA binding"/>
    <property type="evidence" value="ECO:0007669"/>
    <property type="project" value="InterPro"/>
</dbReference>
<dbReference type="Pfam" id="PF01548">
    <property type="entry name" value="DEDD_Tnp_IS110"/>
    <property type="match status" value="1"/>
</dbReference>
<comment type="caution">
    <text evidence="4">The sequence shown here is derived from an EMBL/GenBank/DDBJ whole genome shotgun (WGS) entry which is preliminary data.</text>
</comment>
<dbReference type="GO" id="GO:0006260">
    <property type="term" value="P:DNA replication"/>
    <property type="evidence" value="ECO:0007669"/>
    <property type="project" value="InterPro"/>
</dbReference>
<dbReference type="EMBL" id="JAGQHR010000529">
    <property type="protein sequence ID" value="MCA9728965.1"/>
    <property type="molecule type" value="Genomic_DNA"/>
</dbReference>
<evidence type="ECO:0000259" key="2">
    <source>
        <dbReference type="Pfam" id="PF01548"/>
    </source>
</evidence>
<dbReference type="Gene3D" id="3.90.580.10">
    <property type="entry name" value="Zinc finger, CHC2-type domain"/>
    <property type="match status" value="1"/>
</dbReference>